<dbReference type="AlphaFoldDB" id="A0A1B9I5E1"/>
<accession>A0A1B9I5E1</accession>
<organism evidence="1">
    <name type="scientific">Kwoniella pini CBS 10737</name>
    <dbReference type="NCBI Taxonomy" id="1296096"/>
    <lineage>
        <taxon>Eukaryota</taxon>
        <taxon>Fungi</taxon>
        <taxon>Dikarya</taxon>
        <taxon>Basidiomycota</taxon>
        <taxon>Agaricomycotina</taxon>
        <taxon>Tremellomycetes</taxon>
        <taxon>Tremellales</taxon>
        <taxon>Cryptococcaceae</taxon>
        <taxon>Kwoniella</taxon>
    </lineage>
</organism>
<reference evidence="2" key="2">
    <citation type="submission" date="2013-07" db="EMBL/GenBank/DDBJ databases">
        <authorList>
            <consortium name="The Broad Institute Genome Sequencing Platform"/>
            <person name="Cuomo C."/>
            <person name="Litvintseva A."/>
            <person name="Chen Y."/>
            <person name="Heitman J."/>
            <person name="Sun S."/>
            <person name="Springer D."/>
            <person name="Dromer F."/>
            <person name="Young S.K."/>
            <person name="Zeng Q."/>
            <person name="Gargeya S."/>
            <person name="Fitzgerald M."/>
            <person name="Abouelleil A."/>
            <person name="Alvarado L."/>
            <person name="Berlin A.M."/>
            <person name="Chapman S.B."/>
            <person name="Dewar J."/>
            <person name="Goldberg J."/>
            <person name="Griggs A."/>
            <person name="Gujja S."/>
            <person name="Hansen M."/>
            <person name="Howarth C."/>
            <person name="Imamovic A."/>
            <person name="Larimer J."/>
            <person name="McCowan C."/>
            <person name="Murphy C."/>
            <person name="Pearson M."/>
            <person name="Priest M."/>
            <person name="Roberts A."/>
            <person name="Saif S."/>
            <person name="Shea T."/>
            <person name="Sykes S."/>
            <person name="Wortman J."/>
            <person name="Nusbaum C."/>
            <person name="Birren B."/>
        </authorList>
    </citation>
    <scope>NUCLEOTIDE SEQUENCE</scope>
    <source>
        <strain evidence="2">CBS 10737</strain>
    </source>
</reference>
<name>A0A1B9I5E1_9TREE</name>
<dbReference type="EMBL" id="KI894009">
    <property type="protein sequence ID" value="OCF50735.1"/>
    <property type="molecule type" value="Genomic_DNA"/>
</dbReference>
<dbReference type="RefSeq" id="XP_019011954.1">
    <property type="nucleotide sequence ID" value="XM_019154551.1"/>
</dbReference>
<gene>
    <name evidence="1" type="ORF">I206_02791</name>
    <name evidence="2" type="ORF">I206_102442</name>
</gene>
<protein>
    <submittedName>
        <fullName evidence="1">Uncharacterized protein</fullName>
    </submittedName>
</protein>
<dbReference type="GeneID" id="30171160"/>
<dbReference type="KEGG" id="kpin:30171160"/>
<sequence>MLTPLSEVAADKTRATGFPSFYRNPLTNHYHLWSKDPAGNTSQWIKTTDNGKNSVEGVSDSDCVEFPESTFEEWRKQRAETYNRSSSRYYVKAIDETTANSNANQP</sequence>
<proteinExistence type="predicted"/>
<evidence type="ECO:0000313" key="1">
    <source>
        <dbReference type="EMBL" id="OCF50735.1"/>
    </source>
</evidence>
<keyword evidence="3" id="KW-1185">Reference proteome</keyword>
<dbReference type="Proteomes" id="UP000094020">
    <property type="component" value="Chromosome 3"/>
</dbReference>
<reference evidence="1" key="3">
    <citation type="submission" date="2016-07" db="EMBL/GenBank/DDBJ databases">
        <title>Evolution of pathogenesis and genome organization in the Tremellales.</title>
        <authorList>
            <person name="Cuomo C."/>
            <person name="Litvintseva A."/>
            <person name="Heitman J."/>
            <person name="Chen Y."/>
            <person name="Sun S."/>
            <person name="Springer D."/>
            <person name="Dromer F."/>
            <person name="Young S."/>
            <person name="Zeng Q."/>
            <person name="Chapman S."/>
            <person name="Gujja S."/>
            <person name="Saif S."/>
            <person name="Birren B."/>
        </authorList>
    </citation>
    <scope>NUCLEOTIDE SEQUENCE</scope>
    <source>
        <strain evidence="1">CBS 10737</strain>
    </source>
</reference>
<dbReference type="EMBL" id="CP144521">
    <property type="protein sequence ID" value="WWC68513.1"/>
    <property type="molecule type" value="Genomic_DNA"/>
</dbReference>
<evidence type="ECO:0000313" key="2">
    <source>
        <dbReference type="EMBL" id="WWC68513.1"/>
    </source>
</evidence>
<reference evidence="2" key="4">
    <citation type="submission" date="2024-02" db="EMBL/GenBank/DDBJ databases">
        <title>Comparative genomics of Cryptococcus and Kwoniella reveals pathogenesis evolution and contrasting modes of karyotype evolution via chromosome fusion or intercentromeric recombination.</title>
        <authorList>
            <person name="Coelho M.A."/>
            <person name="David-Palma M."/>
            <person name="Shea T."/>
            <person name="Bowers K."/>
            <person name="McGinley-Smith S."/>
            <person name="Mohammad A.W."/>
            <person name="Gnirke A."/>
            <person name="Yurkov A.M."/>
            <person name="Nowrousian M."/>
            <person name="Sun S."/>
            <person name="Cuomo C.A."/>
            <person name="Heitman J."/>
        </authorList>
    </citation>
    <scope>NUCLEOTIDE SEQUENCE</scope>
    <source>
        <strain evidence="2">CBS 10737</strain>
    </source>
</reference>
<reference evidence="1" key="1">
    <citation type="submission" date="2013-07" db="EMBL/GenBank/DDBJ databases">
        <title>The Genome Sequence of Cryptococcus pinus CBS10737.</title>
        <authorList>
            <consortium name="The Broad Institute Genome Sequencing Platform"/>
            <person name="Cuomo C."/>
            <person name="Litvintseva A."/>
            <person name="Chen Y."/>
            <person name="Heitman J."/>
            <person name="Sun S."/>
            <person name="Springer D."/>
            <person name="Dromer F."/>
            <person name="Young S.K."/>
            <person name="Zeng Q."/>
            <person name="Gargeya S."/>
            <person name="Fitzgerald M."/>
            <person name="Abouelleil A."/>
            <person name="Alvarado L."/>
            <person name="Berlin A.M."/>
            <person name="Chapman S.B."/>
            <person name="Dewar J."/>
            <person name="Goldberg J."/>
            <person name="Griggs A."/>
            <person name="Gujja S."/>
            <person name="Hansen M."/>
            <person name="Howarth C."/>
            <person name="Imamovic A."/>
            <person name="Larimer J."/>
            <person name="McCowan C."/>
            <person name="Murphy C."/>
            <person name="Pearson M."/>
            <person name="Priest M."/>
            <person name="Roberts A."/>
            <person name="Saif S."/>
            <person name="Shea T."/>
            <person name="Sykes S."/>
            <person name="Wortman J."/>
            <person name="Nusbaum C."/>
            <person name="Birren B."/>
        </authorList>
    </citation>
    <scope>NUCLEOTIDE SEQUENCE [LARGE SCALE GENOMIC DNA]</scope>
    <source>
        <strain evidence="1">CBS 10737</strain>
    </source>
</reference>
<evidence type="ECO:0000313" key="3">
    <source>
        <dbReference type="Proteomes" id="UP000094020"/>
    </source>
</evidence>